<evidence type="ECO:0000313" key="2">
    <source>
        <dbReference type="EMBL" id="OIW25502.1"/>
    </source>
</evidence>
<accession>A0A1J7IDF0</accession>
<protein>
    <submittedName>
        <fullName evidence="2">Uncharacterized protein</fullName>
    </submittedName>
</protein>
<dbReference type="AlphaFoldDB" id="A0A1J7IDF0"/>
<dbReference type="InParanoid" id="A0A1J7IDF0"/>
<evidence type="ECO:0000313" key="3">
    <source>
        <dbReference type="Proteomes" id="UP000182658"/>
    </source>
</evidence>
<feature type="compositionally biased region" description="Acidic residues" evidence="1">
    <location>
        <begin position="102"/>
        <end position="117"/>
    </location>
</feature>
<name>A0A1J7IDF0_9PEZI</name>
<dbReference type="STRING" id="1408157.A0A1J7IDF0"/>
<evidence type="ECO:0000256" key="1">
    <source>
        <dbReference type="SAM" id="MobiDB-lite"/>
    </source>
</evidence>
<dbReference type="EMBL" id="KV875101">
    <property type="protein sequence ID" value="OIW25502.1"/>
    <property type="molecule type" value="Genomic_DNA"/>
</dbReference>
<sequence>MRRGKSDEDPVESREIEGSKGLARDSAFRLLYLFLVREGMDQNSAYNAAFFVVSHRRIFKYRTRMMIRAAFEAQFRVLDKQRKNLDKWSLGSQEDVGKDATTEEEGIDLYFDSDYDS</sequence>
<proteinExistence type="predicted"/>
<reference evidence="2 3" key="1">
    <citation type="submission" date="2016-10" db="EMBL/GenBank/DDBJ databases">
        <title>Draft genome sequence of Coniochaeta ligniaria NRRL30616, a lignocellulolytic fungus for bioabatement of inhibitors in plant biomass hydrolysates.</title>
        <authorList>
            <consortium name="DOE Joint Genome Institute"/>
            <person name="Jimenez D.J."/>
            <person name="Hector R.E."/>
            <person name="Riley R."/>
            <person name="Sun H."/>
            <person name="Grigoriev I.V."/>
            <person name="Van Elsas J.D."/>
            <person name="Nichols N.N."/>
        </authorList>
    </citation>
    <scope>NUCLEOTIDE SEQUENCE [LARGE SCALE GENOMIC DNA]</scope>
    <source>
        <strain evidence="2 3">NRRL 30616</strain>
    </source>
</reference>
<keyword evidence="3" id="KW-1185">Reference proteome</keyword>
<organism evidence="2 3">
    <name type="scientific">Coniochaeta ligniaria NRRL 30616</name>
    <dbReference type="NCBI Taxonomy" id="1408157"/>
    <lineage>
        <taxon>Eukaryota</taxon>
        <taxon>Fungi</taxon>
        <taxon>Dikarya</taxon>
        <taxon>Ascomycota</taxon>
        <taxon>Pezizomycotina</taxon>
        <taxon>Sordariomycetes</taxon>
        <taxon>Sordariomycetidae</taxon>
        <taxon>Coniochaetales</taxon>
        <taxon>Coniochaetaceae</taxon>
        <taxon>Coniochaeta</taxon>
    </lineage>
</organism>
<dbReference type="Proteomes" id="UP000182658">
    <property type="component" value="Unassembled WGS sequence"/>
</dbReference>
<dbReference type="OrthoDB" id="420564at2759"/>
<gene>
    <name evidence="2" type="ORF">CONLIGDRAFT_684064</name>
</gene>
<feature type="region of interest" description="Disordered" evidence="1">
    <location>
        <begin position="94"/>
        <end position="117"/>
    </location>
</feature>